<evidence type="ECO:0000313" key="4">
    <source>
        <dbReference type="EMBL" id="ASL14474.1"/>
    </source>
</evidence>
<evidence type="ECO:0000256" key="3">
    <source>
        <dbReference type="ARBA" id="ARBA00023163"/>
    </source>
</evidence>
<accession>A0A220XSP6</accession>
<dbReference type="GO" id="GO:0000976">
    <property type="term" value="F:transcription cis-regulatory region binding"/>
    <property type="evidence" value="ECO:0007669"/>
    <property type="project" value="TreeGrafter"/>
</dbReference>
<protein>
    <submittedName>
        <fullName evidence="4">TetR family transcriptional regulator</fullName>
    </submittedName>
</protein>
<organism evidence="4 5">
    <name type="scientific">Mycobacterium intracellulare subsp. chimaera</name>
    <dbReference type="NCBI Taxonomy" id="222805"/>
    <lineage>
        <taxon>Bacteria</taxon>
        <taxon>Bacillati</taxon>
        <taxon>Actinomycetota</taxon>
        <taxon>Actinomycetes</taxon>
        <taxon>Mycobacteriales</taxon>
        <taxon>Mycobacteriaceae</taxon>
        <taxon>Mycobacterium</taxon>
        <taxon>Mycobacterium avium complex (MAC)</taxon>
    </lineage>
</organism>
<dbReference type="PROSITE" id="PS50977">
    <property type="entry name" value="HTH_TETR_2"/>
    <property type="match status" value="1"/>
</dbReference>
<dbReference type="SUPFAM" id="SSF46689">
    <property type="entry name" value="Homeodomain-like"/>
    <property type="match status" value="1"/>
</dbReference>
<keyword evidence="1" id="KW-0805">Transcription regulation</keyword>
<keyword evidence="2" id="KW-0238">DNA-binding</keyword>
<dbReference type="PANTHER" id="PTHR30055:SF234">
    <property type="entry name" value="HTH-TYPE TRANSCRIPTIONAL REGULATOR BETI"/>
    <property type="match status" value="1"/>
</dbReference>
<dbReference type="InterPro" id="IPR050109">
    <property type="entry name" value="HTH-type_TetR-like_transc_reg"/>
</dbReference>
<dbReference type="Proteomes" id="UP000198286">
    <property type="component" value="Chromosome"/>
</dbReference>
<dbReference type="PANTHER" id="PTHR30055">
    <property type="entry name" value="HTH-TYPE TRANSCRIPTIONAL REGULATOR RUTR"/>
    <property type="match status" value="1"/>
</dbReference>
<dbReference type="InterPro" id="IPR049484">
    <property type="entry name" value="Rv0078-like_C"/>
</dbReference>
<gene>
    <name evidence="4" type="ORF">MYCOZU2_02057</name>
</gene>
<dbReference type="InterPro" id="IPR009057">
    <property type="entry name" value="Homeodomain-like_sf"/>
</dbReference>
<dbReference type="Pfam" id="PF21351">
    <property type="entry name" value="TetR_C_41"/>
    <property type="match status" value="1"/>
</dbReference>
<evidence type="ECO:0000256" key="1">
    <source>
        <dbReference type="ARBA" id="ARBA00023015"/>
    </source>
</evidence>
<evidence type="ECO:0000256" key="2">
    <source>
        <dbReference type="ARBA" id="ARBA00023125"/>
    </source>
</evidence>
<dbReference type="InterPro" id="IPR001647">
    <property type="entry name" value="HTH_TetR"/>
</dbReference>
<keyword evidence="3" id="KW-0804">Transcription</keyword>
<dbReference type="EMBL" id="CP015267">
    <property type="protein sequence ID" value="ASL14474.1"/>
    <property type="molecule type" value="Genomic_DNA"/>
</dbReference>
<dbReference type="GO" id="GO:0003700">
    <property type="term" value="F:DNA-binding transcription factor activity"/>
    <property type="evidence" value="ECO:0007669"/>
    <property type="project" value="TreeGrafter"/>
</dbReference>
<dbReference type="AlphaFoldDB" id="A0A220XSP6"/>
<evidence type="ECO:0000313" key="5">
    <source>
        <dbReference type="Proteomes" id="UP000198286"/>
    </source>
</evidence>
<dbReference type="Gene3D" id="1.10.357.10">
    <property type="entry name" value="Tetracycline Repressor, domain 2"/>
    <property type="match status" value="1"/>
</dbReference>
<sequence length="218" mass="23847">MNVATIVGMAQRGGADDDRRARGEQTRRDLIEAGRELFVKRGFFNTSIGDLVAKSGVGTRGAFYHHFKDKAELFRAVFEDVENDLTLRSIASPPPGVDPWERLTIGLHGFLEAATEPAVQRVILVDGPVVLGWQTLREIQEGNSIALINDVVREAIAAGIIDDQPVGELTHMLVAALEEASLLVAHAANPATARRRAAKVLDRLLLSFAVEPRKVLRR</sequence>
<name>A0A220XSP6_MYCIT</name>
<reference evidence="4 5" key="1">
    <citation type="journal article" date="2017" name="Lancet Infect. Dis.">
        <title>Global outbreak of severe Mycobacterium chimaera disease after cardiac surgery: a molecular epidemiological study.</title>
        <authorList>
            <person name="van Ingen J."/>
            <person name="Kohl T."/>
            <person name="Kranzer K."/>
            <person name="Hasse B."/>
            <person name="Keller P."/>
            <person name="Szafranska A."/>
            <person name="Hillemann D."/>
            <person name="Chand M."/>
            <person name="Schreiber P."/>
            <person name="Sommerstein R."/>
            <person name="Berger C."/>
            <person name="Genoni M."/>
            <person name="Ruegg C."/>
            <person name="Troillet N."/>
            <person name="Widmer A.F."/>
            <person name="Becker S.L."/>
            <person name="Herrmann M."/>
            <person name="Eckmanns T."/>
            <person name="Haller S."/>
            <person name="Hoeller C."/>
            <person name="Debast S.B."/>
            <person name="Wolfhagen M.J."/>
            <person name="Hopman J."/>
            <person name="Kluytmans J."/>
            <person name="Langelaar M."/>
            <person name="Notermans D.W."/>
            <person name="ten Oever J."/>
            <person name="van den Barselaar P."/>
            <person name="Vonk A.B.A."/>
            <person name="Vos M.C."/>
            <person name="Ahmed N."/>
            <person name="Brown T."/>
            <person name="Crook D."/>
            <person name="Lamagni T."/>
            <person name="Phin N."/>
            <person name="Smith E.G."/>
            <person name="Zambon M."/>
            <person name="Serr A."/>
            <person name="Goetting T."/>
            <person name="Ebner W."/>
            <person name="Thuermer A."/>
            <person name="Utpatel C."/>
            <person name="Sproer C."/>
            <person name="Bunk B."/>
            <person name="Nubel U."/>
            <person name="Bloemberg G."/>
            <person name="Bottger E."/>
            <person name="Niemann S."/>
            <person name="Wagner D."/>
            <person name="Sax H."/>
        </authorList>
    </citation>
    <scope>NUCLEOTIDE SEQUENCE [LARGE SCALE GENOMIC DNA]</scope>
    <source>
        <strain evidence="4 5">ZUERICH-2</strain>
    </source>
</reference>
<dbReference type="Pfam" id="PF00440">
    <property type="entry name" value="TetR_N"/>
    <property type="match status" value="1"/>
</dbReference>
<proteinExistence type="predicted"/>